<dbReference type="RefSeq" id="WP_146452402.1">
    <property type="nucleotide sequence ID" value="NZ_SJPS01000007.1"/>
</dbReference>
<dbReference type="InterPro" id="IPR036465">
    <property type="entry name" value="vWFA_dom_sf"/>
</dbReference>
<dbReference type="Pfam" id="PF00092">
    <property type="entry name" value="VWA"/>
    <property type="match status" value="1"/>
</dbReference>
<organism evidence="4 5">
    <name type="scientific">Bythopirellula polymerisocia</name>
    <dbReference type="NCBI Taxonomy" id="2528003"/>
    <lineage>
        <taxon>Bacteria</taxon>
        <taxon>Pseudomonadati</taxon>
        <taxon>Planctomycetota</taxon>
        <taxon>Planctomycetia</taxon>
        <taxon>Pirellulales</taxon>
        <taxon>Lacipirellulaceae</taxon>
        <taxon>Bythopirellula</taxon>
    </lineage>
</organism>
<dbReference type="Pfam" id="PF12034">
    <property type="entry name" value="YfbK_C"/>
    <property type="match status" value="1"/>
</dbReference>
<dbReference type="Proteomes" id="UP000318437">
    <property type="component" value="Unassembled WGS sequence"/>
</dbReference>
<keyword evidence="2" id="KW-1133">Transmembrane helix</keyword>
<protein>
    <submittedName>
        <fullName evidence="4">von Willebrand factor</fullName>
    </submittedName>
</protein>
<keyword evidence="5" id="KW-1185">Reference proteome</keyword>
<feature type="region of interest" description="Disordered" evidence="1">
    <location>
        <begin position="98"/>
        <end position="121"/>
    </location>
</feature>
<dbReference type="PANTHER" id="PTHR10579:SF43">
    <property type="entry name" value="ZINC FINGER (C3HC4-TYPE RING FINGER) FAMILY PROTEIN"/>
    <property type="match status" value="1"/>
</dbReference>
<feature type="transmembrane region" description="Helical" evidence="2">
    <location>
        <begin position="67"/>
        <end position="86"/>
    </location>
</feature>
<evidence type="ECO:0000313" key="5">
    <source>
        <dbReference type="Proteomes" id="UP000318437"/>
    </source>
</evidence>
<evidence type="ECO:0000313" key="4">
    <source>
        <dbReference type="EMBL" id="TWU22639.1"/>
    </source>
</evidence>
<feature type="compositionally biased region" description="Basic and acidic residues" evidence="1">
    <location>
        <begin position="98"/>
        <end position="107"/>
    </location>
</feature>
<dbReference type="InterPro" id="IPR022156">
    <property type="entry name" value="Uncharacterised_YfbK_N"/>
</dbReference>
<dbReference type="SUPFAM" id="SSF53300">
    <property type="entry name" value="vWA-like"/>
    <property type="match status" value="1"/>
</dbReference>
<comment type="caution">
    <text evidence="4">The sequence shown here is derived from an EMBL/GenBank/DDBJ whole genome shotgun (WGS) entry which is preliminary data.</text>
</comment>
<keyword evidence="2" id="KW-0472">Membrane</keyword>
<proteinExistence type="predicted"/>
<dbReference type="InterPro" id="IPR051266">
    <property type="entry name" value="CLCR"/>
</dbReference>
<sequence length="797" mass="87307">MKDNEQHDWHDTLIDRGLAELVGGEMPPDLTDRILAAAHSGQAEKVTLAEGTDVMITPIAHSNAKTWITIAVAISLCGVAVGLMLAEVRSARETALREVRSDRETALRTEPQAATQPNATSKGVYSIPGVVGNFVIDEREHIDTGEYFDDSYAGTPKSGLSGDKLQMMVEPHVIAEDYEGQAFSPLQTAPSSGKNPKLGFEFMPARPQARESGRMRDETLHAKERSLPSPYYSSDDVQYYAGSSVERLSEAPQVVRQRFRLGAGPRTEVDQYFEGAHLNRQIARQDVAGKTIVEFESLRSSREDLRELIERRRPQLGEQGTGPDSSGDQYTRINDNSFIKAEGGNAVSTFSIDVDTASYANVRQFLEQSRQLPPPDAVRIEELVNYFDYDYAGPIDETPFAAHMEIAACPWNAEHRLARIGIKGREIDRKVRPQSNLVFLIDVSGSMNEPNKLPLLVEGMKLLTRELGENDKVAIVVYASSEGLALESTRGDQQQTILAALMRLQAGGSTAGGAGIQLAYQTAQDNFIKGGVNRVILCTDGDFNVGVTGTPELERMAEEKAKESGVFLTVLGFGRGNLNDAMMEAISGKGNGNYHYVDNLTEARKLLVEQMVGTLVTIAKDVKIQVEFNPAQVAGYRLIGYENRMLRTEDFNDDKMDAGEIGAGHTVTALYEIVPVGKSVESGAVDPLKYQEEAKPQAGSDKLLTLKLRYKPPDGDTSTKLEFPVTDKGDSFTDATADFQFASAVASFGMLLRNSEYCGDATYDTVLETAGSASSRDHHGYRAEFMDLVRIAKQLQQ</sequence>
<dbReference type="InterPro" id="IPR002035">
    <property type="entry name" value="VWF_A"/>
</dbReference>
<feature type="compositionally biased region" description="Polar residues" evidence="1">
    <location>
        <begin position="112"/>
        <end position="121"/>
    </location>
</feature>
<dbReference type="PROSITE" id="PS50234">
    <property type="entry name" value="VWFA"/>
    <property type="match status" value="1"/>
</dbReference>
<dbReference type="SMART" id="SM00327">
    <property type="entry name" value="VWA"/>
    <property type="match status" value="1"/>
</dbReference>
<gene>
    <name evidence="4" type="ORF">Pla144_40990</name>
</gene>
<evidence type="ECO:0000256" key="2">
    <source>
        <dbReference type="SAM" id="Phobius"/>
    </source>
</evidence>
<evidence type="ECO:0000256" key="1">
    <source>
        <dbReference type="SAM" id="MobiDB-lite"/>
    </source>
</evidence>
<dbReference type="InterPro" id="IPR021908">
    <property type="entry name" value="YfbK_C"/>
</dbReference>
<dbReference type="OrthoDB" id="9805121at2"/>
<keyword evidence="2" id="KW-0812">Transmembrane</keyword>
<dbReference type="PANTHER" id="PTHR10579">
    <property type="entry name" value="CALCIUM-ACTIVATED CHLORIDE CHANNEL REGULATOR"/>
    <property type="match status" value="1"/>
</dbReference>
<dbReference type="Gene3D" id="3.40.50.410">
    <property type="entry name" value="von Willebrand factor, type A domain"/>
    <property type="match status" value="1"/>
</dbReference>
<accession>A0A5C6CIQ5</accession>
<feature type="domain" description="VWFA" evidence="3">
    <location>
        <begin position="436"/>
        <end position="611"/>
    </location>
</feature>
<feature type="region of interest" description="Disordered" evidence="1">
    <location>
        <begin position="310"/>
        <end position="332"/>
    </location>
</feature>
<dbReference type="AlphaFoldDB" id="A0A5C6CIQ5"/>
<dbReference type="Pfam" id="PF12450">
    <property type="entry name" value="vWF_A"/>
    <property type="match status" value="1"/>
</dbReference>
<dbReference type="EMBL" id="SJPS01000007">
    <property type="protein sequence ID" value="TWU22639.1"/>
    <property type="molecule type" value="Genomic_DNA"/>
</dbReference>
<feature type="compositionally biased region" description="Polar residues" evidence="1">
    <location>
        <begin position="322"/>
        <end position="332"/>
    </location>
</feature>
<reference evidence="4 5" key="1">
    <citation type="submission" date="2019-02" db="EMBL/GenBank/DDBJ databases">
        <title>Deep-cultivation of Planctomycetes and their phenomic and genomic characterization uncovers novel biology.</title>
        <authorList>
            <person name="Wiegand S."/>
            <person name="Jogler M."/>
            <person name="Boedeker C."/>
            <person name="Pinto D."/>
            <person name="Vollmers J."/>
            <person name="Rivas-Marin E."/>
            <person name="Kohn T."/>
            <person name="Peeters S.H."/>
            <person name="Heuer A."/>
            <person name="Rast P."/>
            <person name="Oberbeckmann S."/>
            <person name="Bunk B."/>
            <person name="Jeske O."/>
            <person name="Meyerdierks A."/>
            <person name="Storesund J.E."/>
            <person name="Kallscheuer N."/>
            <person name="Luecker S."/>
            <person name="Lage O.M."/>
            <person name="Pohl T."/>
            <person name="Merkel B.J."/>
            <person name="Hornburger P."/>
            <person name="Mueller R.-W."/>
            <person name="Bruemmer F."/>
            <person name="Labrenz M."/>
            <person name="Spormann A.M."/>
            <person name="Op Den Camp H."/>
            <person name="Overmann J."/>
            <person name="Amann R."/>
            <person name="Jetten M.S.M."/>
            <person name="Mascher T."/>
            <person name="Medema M.H."/>
            <person name="Devos D.P."/>
            <person name="Kaster A.-K."/>
            <person name="Ovreas L."/>
            <person name="Rohde M."/>
            <person name="Galperin M.Y."/>
            <person name="Jogler C."/>
        </authorList>
    </citation>
    <scope>NUCLEOTIDE SEQUENCE [LARGE SCALE GENOMIC DNA]</scope>
    <source>
        <strain evidence="4 5">Pla144</strain>
    </source>
</reference>
<name>A0A5C6CIQ5_9BACT</name>
<evidence type="ECO:0000259" key="3">
    <source>
        <dbReference type="PROSITE" id="PS50234"/>
    </source>
</evidence>